<name>A0A1I3M8Y8_9HYPH</name>
<keyword evidence="2" id="KW-1185">Reference proteome</keyword>
<sequence length="89" mass="9751">MDNNRFETPVTVKVEPTGALVALQTVRETSDFLLTQWSGKRSDKHRAALQACSDVTSGNKPAMTARRAVVAAFREAGIYVDEKQLALQS</sequence>
<reference evidence="2" key="1">
    <citation type="submission" date="2016-10" db="EMBL/GenBank/DDBJ databases">
        <authorList>
            <person name="Varghese N."/>
            <person name="Submissions S."/>
        </authorList>
    </citation>
    <scope>NUCLEOTIDE SEQUENCE [LARGE SCALE GENOMIC DNA]</scope>
    <source>
        <strain evidence="2">DSM 21857</strain>
    </source>
</reference>
<dbReference type="Pfam" id="PF06169">
    <property type="entry name" value="DUF982"/>
    <property type="match status" value="1"/>
</dbReference>
<dbReference type="AlphaFoldDB" id="A0A1I3M8Y8"/>
<evidence type="ECO:0000313" key="1">
    <source>
        <dbReference type="EMBL" id="SFI93407.1"/>
    </source>
</evidence>
<accession>A0A1I3M8Y8</accession>
<proteinExistence type="predicted"/>
<dbReference type="OrthoDB" id="7950883at2"/>
<dbReference type="InterPro" id="IPR010385">
    <property type="entry name" value="DUF982"/>
</dbReference>
<evidence type="ECO:0008006" key="3">
    <source>
        <dbReference type="Google" id="ProtNLM"/>
    </source>
</evidence>
<dbReference type="EMBL" id="FORF01000008">
    <property type="protein sequence ID" value="SFI93407.1"/>
    <property type="molecule type" value="Genomic_DNA"/>
</dbReference>
<organism evidence="1 2">
    <name type="scientific">Aquamicrobium aerolatum DSM 21857</name>
    <dbReference type="NCBI Taxonomy" id="1121003"/>
    <lineage>
        <taxon>Bacteria</taxon>
        <taxon>Pseudomonadati</taxon>
        <taxon>Pseudomonadota</taxon>
        <taxon>Alphaproteobacteria</taxon>
        <taxon>Hyphomicrobiales</taxon>
        <taxon>Phyllobacteriaceae</taxon>
        <taxon>Aerobium</taxon>
    </lineage>
</organism>
<protein>
    <recommendedName>
        <fullName evidence="3">DUF982 domain-containing protein</fullName>
    </recommendedName>
</protein>
<dbReference type="Gene3D" id="6.10.250.730">
    <property type="match status" value="1"/>
</dbReference>
<dbReference type="Proteomes" id="UP000242763">
    <property type="component" value="Unassembled WGS sequence"/>
</dbReference>
<evidence type="ECO:0000313" key="2">
    <source>
        <dbReference type="Proteomes" id="UP000242763"/>
    </source>
</evidence>
<dbReference type="RefSeq" id="WP_091520985.1">
    <property type="nucleotide sequence ID" value="NZ_FORF01000008.1"/>
</dbReference>
<gene>
    <name evidence="1" type="ORF">SAMN03080618_01716</name>
</gene>